<feature type="transmembrane region" description="Helical" evidence="6">
    <location>
        <begin position="90"/>
        <end position="108"/>
    </location>
</feature>
<dbReference type="SUPFAM" id="SSF82861">
    <property type="entry name" value="Mechanosensitive channel protein MscS (YggB), transmembrane region"/>
    <property type="match status" value="1"/>
</dbReference>
<dbReference type="EMBL" id="CADCWE010000235">
    <property type="protein sequence ID" value="CAA9559325.1"/>
    <property type="molecule type" value="Genomic_DNA"/>
</dbReference>
<feature type="domain" description="Mechanosensitive ion channel MscS" evidence="7">
    <location>
        <begin position="110"/>
        <end position="176"/>
    </location>
</feature>
<evidence type="ECO:0000256" key="3">
    <source>
        <dbReference type="ARBA" id="ARBA00022692"/>
    </source>
</evidence>
<dbReference type="InterPro" id="IPR006685">
    <property type="entry name" value="MscS_channel_2nd"/>
</dbReference>
<dbReference type="GO" id="GO:0016020">
    <property type="term" value="C:membrane"/>
    <property type="evidence" value="ECO:0007669"/>
    <property type="project" value="UniProtKB-SubCell"/>
</dbReference>
<dbReference type="Pfam" id="PF05552">
    <property type="entry name" value="MS_channel_1st_1"/>
    <property type="match status" value="1"/>
</dbReference>
<comment type="similarity">
    <text evidence="2">Belongs to the MscS (TC 1.A.23) family.</text>
</comment>
<keyword evidence="3 6" id="KW-0812">Transmembrane</keyword>
<dbReference type="Gene3D" id="2.30.30.60">
    <property type="match status" value="1"/>
</dbReference>
<accession>A0A6J4UX83</accession>
<dbReference type="InterPro" id="IPR010920">
    <property type="entry name" value="LSM_dom_sf"/>
</dbReference>
<dbReference type="InterPro" id="IPR008910">
    <property type="entry name" value="MSC_TM_helix"/>
</dbReference>
<protein>
    <recommendedName>
        <fullName evidence="7">Mechanosensitive ion channel MscS domain-containing protein</fullName>
    </recommendedName>
</protein>
<organism evidence="8">
    <name type="scientific">uncultured Thermomicrobiales bacterium</name>
    <dbReference type="NCBI Taxonomy" id="1645740"/>
    <lineage>
        <taxon>Bacteria</taxon>
        <taxon>Pseudomonadati</taxon>
        <taxon>Thermomicrobiota</taxon>
        <taxon>Thermomicrobia</taxon>
        <taxon>Thermomicrobiales</taxon>
        <taxon>environmental samples</taxon>
    </lineage>
</organism>
<dbReference type="Gene3D" id="1.10.287.1260">
    <property type="match status" value="1"/>
</dbReference>
<dbReference type="PANTHER" id="PTHR30221:SF1">
    <property type="entry name" value="SMALL-CONDUCTANCE MECHANOSENSITIVE CHANNEL"/>
    <property type="match status" value="1"/>
</dbReference>
<evidence type="ECO:0000313" key="8">
    <source>
        <dbReference type="EMBL" id="CAA9559325.1"/>
    </source>
</evidence>
<dbReference type="Pfam" id="PF00924">
    <property type="entry name" value="MS_channel_2nd"/>
    <property type="match status" value="1"/>
</dbReference>
<sequence length="266" mass="28498">MDLSSLWDDTQTELGDTYRELIGFLIGAVQALVVLIVATVVARWLRRRTVRVLAKGSVERNVAALIANGVSIAVYVLAAGFVLGVLGAEWTAVLAFLSVGTLAISLAIQDVLKNFVSGVYILLERPFTIGDRVKVRDVEGEIEGIDIRTTVIRNRQEERVIVPNATMFAEILTNRSAHRSGRTTLTLEGVQSPPAEIEAAVHAALDGLPGLHNPPPEVRVRKLGADGATVAVFLWHAAAEETGVTGAAMTRLRDAFPDATIATDGD</sequence>
<proteinExistence type="inferred from homology"/>
<evidence type="ECO:0000256" key="6">
    <source>
        <dbReference type="SAM" id="Phobius"/>
    </source>
</evidence>
<evidence type="ECO:0000256" key="4">
    <source>
        <dbReference type="ARBA" id="ARBA00022989"/>
    </source>
</evidence>
<gene>
    <name evidence="8" type="ORF">AVDCRST_MAG73-3584</name>
</gene>
<keyword evidence="5 6" id="KW-0472">Membrane</keyword>
<name>A0A6J4UX83_9BACT</name>
<comment type="subcellular location">
    <subcellularLocation>
        <location evidence="1">Membrane</location>
        <topology evidence="1">Multi-pass membrane protein</topology>
    </subcellularLocation>
</comment>
<dbReference type="AlphaFoldDB" id="A0A6J4UX83"/>
<reference evidence="8" key="1">
    <citation type="submission" date="2020-02" db="EMBL/GenBank/DDBJ databases">
        <authorList>
            <person name="Meier V. D."/>
        </authorList>
    </citation>
    <scope>NUCLEOTIDE SEQUENCE</scope>
    <source>
        <strain evidence="8">AVDCRST_MAG73</strain>
    </source>
</reference>
<evidence type="ECO:0000259" key="7">
    <source>
        <dbReference type="Pfam" id="PF00924"/>
    </source>
</evidence>
<dbReference type="SUPFAM" id="SSF50182">
    <property type="entry name" value="Sm-like ribonucleoproteins"/>
    <property type="match status" value="1"/>
</dbReference>
<dbReference type="InterPro" id="IPR045275">
    <property type="entry name" value="MscS_archaea/bacteria_type"/>
</dbReference>
<dbReference type="InterPro" id="IPR011014">
    <property type="entry name" value="MscS_channel_TM-2"/>
</dbReference>
<evidence type="ECO:0000256" key="5">
    <source>
        <dbReference type="ARBA" id="ARBA00023136"/>
    </source>
</evidence>
<evidence type="ECO:0000256" key="1">
    <source>
        <dbReference type="ARBA" id="ARBA00004141"/>
    </source>
</evidence>
<feature type="transmembrane region" description="Helical" evidence="6">
    <location>
        <begin position="20"/>
        <end position="41"/>
    </location>
</feature>
<evidence type="ECO:0000256" key="2">
    <source>
        <dbReference type="ARBA" id="ARBA00008017"/>
    </source>
</evidence>
<dbReference type="InterPro" id="IPR023408">
    <property type="entry name" value="MscS_beta-dom_sf"/>
</dbReference>
<feature type="transmembrane region" description="Helical" evidence="6">
    <location>
        <begin position="62"/>
        <end position="84"/>
    </location>
</feature>
<keyword evidence="4 6" id="KW-1133">Transmembrane helix</keyword>
<dbReference type="GO" id="GO:0008381">
    <property type="term" value="F:mechanosensitive monoatomic ion channel activity"/>
    <property type="evidence" value="ECO:0007669"/>
    <property type="project" value="InterPro"/>
</dbReference>
<dbReference type="PANTHER" id="PTHR30221">
    <property type="entry name" value="SMALL-CONDUCTANCE MECHANOSENSITIVE CHANNEL"/>
    <property type="match status" value="1"/>
</dbReference>